<dbReference type="Pfam" id="PF00440">
    <property type="entry name" value="TetR_N"/>
    <property type="match status" value="1"/>
</dbReference>
<dbReference type="InterPro" id="IPR050109">
    <property type="entry name" value="HTH-type_TetR-like_transc_reg"/>
</dbReference>
<dbReference type="SUPFAM" id="SSF48498">
    <property type="entry name" value="Tetracyclin repressor-like, C-terminal domain"/>
    <property type="match status" value="1"/>
</dbReference>
<evidence type="ECO:0000256" key="4">
    <source>
        <dbReference type="PROSITE-ProRule" id="PRU00335"/>
    </source>
</evidence>
<evidence type="ECO:0000259" key="5">
    <source>
        <dbReference type="PROSITE" id="PS50977"/>
    </source>
</evidence>
<keyword evidence="3" id="KW-0804">Transcription</keyword>
<dbReference type="PRINTS" id="PR00455">
    <property type="entry name" value="HTHTETR"/>
</dbReference>
<dbReference type="PANTHER" id="PTHR30055">
    <property type="entry name" value="HTH-TYPE TRANSCRIPTIONAL REGULATOR RUTR"/>
    <property type="match status" value="1"/>
</dbReference>
<dbReference type="Proteomes" id="UP001589783">
    <property type="component" value="Unassembled WGS sequence"/>
</dbReference>
<keyword evidence="1" id="KW-0805">Transcription regulation</keyword>
<reference evidence="6 7" key="1">
    <citation type="submission" date="2024-09" db="EMBL/GenBank/DDBJ databases">
        <authorList>
            <person name="Sun Q."/>
            <person name="Mori K."/>
        </authorList>
    </citation>
    <scope>NUCLEOTIDE SEQUENCE [LARGE SCALE GENOMIC DNA]</scope>
    <source>
        <strain evidence="6 7">CCM 7957</strain>
    </source>
</reference>
<dbReference type="InterPro" id="IPR009057">
    <property type="entry name" value="Homeodomain-like_sf"/>
</dbReference>
<dbReference type="PANTHER" id="PTHR30055:SF158">
    <property type="entry name" value="POSSIBLE TRANSCRIPTIONAL REGULATORY PROTEIN (PROBABLY TETR-FAMILY)"/>
    <property type="match status" value="1"/>
</dbReference>
<gene>
    <name evidence="6" type="ORF">ACFFJD_16315</name>
</gene>
<dbReference type="InterPro" id="IPR001647">
    <property type="entry name" value="HTH_TetR"/>
</dbReference>
<evidence type="ECO:0000256" key="3">
    <source>
        <dbReference type="ARBA" id="ARBA00023163"/>
    </source>
</evidence>
<dbReference type="InterPro" id="IPR036271">
    <property type="entry name" value="Tet_transcr_reg_TetR-rel_C_sf"/>
</dbReference>
<dbReference type="RefSeq" id="WP_382366069.1">
    <property type="nucleotide sequence ID" value="NZ_JBHLWV010000030.1"/>
</dbReference>
<name>A0ABV6HC07_9ACTN</name>
<dbReference type="SUPFAM" id="SSF46689">
    <property type="entry name" value="Homeodomain-like"/>
    <property type="match status" value="1"/>
</dbReference>
<evidence type="ECO:0000256" key="1">
    <source>
        <dbReference type="ARBA" id="ARBA00023015"/>
    </source>
</evidence>
<dbReference type="Pfam" id="PF21943">
    <property type="entry name" value="TetR_C_46"/>
    <property type="match status" value="1"/>
</dbReference>
<keyword evidence="2 4" id="KW-0238">DNA-binding</keyword>
<dbReference type="EMBL" id="JBHLWV010000030">
    <property type="protein sequence ID" value="MFC0316412.1"/>
    <property type="molecule type" value="Genomic_DNA"/>
</dbReference>
<evidence type="ECO:0000313" key="7">
    <source>
        <dbReference type="Proteomes" id="UP001589783"/>
    </source>
</evidence>
<evidence type="ECO:0000313" key="6">
    <source>
        <dbReference type="EMBL" id="MFC0316412.1"/>
    </source>
</evidence>
<feature type="domain" description="HTH tetR-type" evidence="5">
    <location>
        <begin position="10"/>
        <end position="70"/>
    </location>
</feature>
<evidence type="ECO:0000256" key="2">
    <source>
        <dbReference type="ARBA" id="ARBA00023125"/>
    </source>
</evidence>
<accession>A0ABV6HC07</accession>
<feature type="DNA-binding region" description="H-T-H motif" evidence="4">
    <location>
        <begin position="33"/>
        <end position="52"/>
    </location>
</feature>
<dbReference type="Gene3D" id="1.10.357.10">
    <property type="entry name" value="Tetracycline Repressor, domain 2"/>
    <property type="match status" value="1"/>
</dbReference>
<dbReference type="PROSITE" id="PS50977">
    <property type="entry name" value="HTH_TETR_2"/>
    <property type="match status" value="1"/>
</dbReference>
<keyword evidence="7" id="KW-1185">Reference proteome</keyword>
<organism evidence="6 7">
    <name type="scientific">Gordonia phosphorivorans</name>
    <dbReference type="NCBI Taxonomy" id="1056982"/>
    <lineage>
        <taxon>Bacteria</taxon>
        <taxon>Bacillati</taxon>
        <taxon>Actinomycetota</taxon>
        <taxon>Actinomycetes</taxon>
        <taxon>Mycobacteriales</taxon>
        <taxon>Gordoniaceae</taxon>
        <taxon>Gordonia</taxon>
    </lineage>
</organism>
<sequence>MAGTKRLPRAVREQQMLDAAIAEFAESGYTDTSMDAIAARAQISKPMLYLYYGSKDELFSACITRESGRFIDVMSAGFDPSLRQREQARILVREFLRYVHENAASWRVLYRVASGSAGFSDVVTKARAEITEMITALIRQGTTVEGASDTDFELTAVALVGAAEAVADRVSEGDVSIDAATDLLLGITWRGLKGVGT</sequence>
<dbReference type="InterPro" id="IPR054129">
    <property type="entry name" value="DesT_TetR_C"/>
</dbReference>
<protein>
    <submittedName>
        <fullName evidence="6">TetR/AcrR family transcriptional regulator</fullName>
    </submittedName>
</protein>
<comment type="caution">
    <text evidence="6">The sequence shown here is derived from an EMBL/GenBank/DDBJ whole genome shotgun (WGS) entry which is preliminary data.</text>
</comment>
<proteinExistence type="predicted"/>